<evidence type="ECO:0000256" key="1">
    <source>
        <dbReference type="SAM" id="Coils"/>
    </source>
</evidence>
<sequence>MLDVIERHSPTIACRIGAFLREIDQNGKHRSLQDFSFHIGNQSYFVIVNNVNGIWLFGGACIKSVNGDPRPSSQPSLPGIDAESQKQRATSESLSFGAAACGSTICGMCHGMCFYNQKRFACGDWSWTSFAHRCNYEYRTGETCGMRLVNMTENEKTNCRLCEKIETKYRRRSAEVDRLDRWKREGATLVASMDRSHKLIMDLEKEIRSLQRERDDRRSTLLR</sequence>
<keyword evidence="3" id="KW-1185">Reference proteome</keyword>
<keyword evidence="1" id="KW-0175">Coiled coil</keyword>
<feature type="coiled-coil region" evidence="1">
    <location>
        <begin position="193"/>
        <end position="220"/>
    </location>
</feature>
<reference evidence="3" key="1">
    <citation type="journal article" date="2017" name="Nat. Microbiol.">
        <title>Global analysis of biosynthetic gene clusters reveals vast potential of secondary metabolite production in Penicillium species.</title>
        <authorList>
            <person name="Nielsen J.C."/>
            <person name="Grijseels S."/>
            <person name="Prigent S."/>
            <person name="Ji B."/>
            <person name="Dainat J."/>
            <person name="Nielsen K.F."/>
            <person name="Frisvad J.C."/>
            <person name="Workman M."/>
            <person name="Nielsen J."/>
        </authorList>
    </citation>
    <scope>NUCLEOTIDE SEQUENCE [LARGE SCALE GENOMIC DNA]</scope>
    <source>
        <strain evidence="3">IBT 13039</strain>
    </source>
</reference>
<name>A0A1V6YLH0_PENNA</name>
<proteinExistence type="predicted"/>
<organism evidence="2 3">
    <name type="scientific">Penicillium nalgiovense</name>
    <dbReference type="NCBI Taxonomy" id="60175"/>
    <lineage>
        <taxon>Eukaryota</taxon>
        <taxon>Fungi</taxon>
        <taxon>Dikarya</taxon>
        <taxon>Ascomycota</taxon>
        <taxon>Pezizomycotina</taxon>
        <taxon>Eurotiomycetes</taxon>
        <taxon>Eurotiomycetidae</taxon>
        <taxon>Eurotiales</taxon>
        <taxon>Aspergillaceae</taxon>
        <taxon>Penicillium</taxon>
    </lineage>
</organism>
<dbReference type="AlphaFoldDB" id="A0A1V6YLH0"/>
<accession>A0A1V6YLH0</accession>
<protein>
    <submittedName>
        <fullName evidence="2">Uncharacterized protein</fullName>
    </submittedName>
</protein>
<evidence type="ECO:0000313" key="3">
    <source>
        <dbReference type="Proteomes" id="UP000191691"/>
    </source>
</evidence>
<dbReference type="Proteomes" id="UP000191691">
    <property type="component" value="Unassembled WGS sequence"/>
</dbReference>
<evidence type="ECO:0000313" key="2">
    <source>
        <dbReference type="EMBL" id="OQE88276.1"/>
    </source>
</evidence>
<gene>
    <name evidence="2" type="ORF">PENNAL_c0017G09115</name>
</gene>
<comment type="caution">
    <text evidence="2">The sequence shown here is derived from an EMBL/GenBank/DDBJ whole genome shotgun (WGS) entry which is preliminary data.</text>
</comment>
<dbReference type="EMBL" id="MOOB01000017">
    <property type="protein sequence ID" value="OQE88276.1"/>
    <property type="molecule type" value="Genomic_DNA"/>
</dbReference>